<sequence>MDEILRFFPKLDNTQKARFEKLYALYTEWNAKINVISRKDIDHLYIHHVLHSLAIYKFLRFNPGSKIMDVGTGGGFPGIPLAIMQPDCHFTLVDSIGKKIKVANAVAEALELKNVKAIQARAEKVKDRFDFIVSRAVMPLPKFTKLTMKKLKKEQINALPNGIIYLKGGDFENELQELDFVHADVFDIADYFDLPFFETKKVVYITH</sequence>
<dbReference type="PANTHER" id="PTHR31760:SF0">
    <property type="entry name" value="S-ADENOSYL-L-METHIONINE-DEPENDENT METHYLTRANSFERASES SUPERFAMILY PROTEIN"/>
    <property type="match status" value="1"/>
</dbReference>
<comment type="similarity">
    <text evidence="6">Belongs to the methyltransferase superfamily. RNA methyltransferase RsmG family.</text>
</comment>
<evidence type="ECO:0000256" key="2">
    <source>
        <dbReference type="ARBA" id="ARBA00022552"/>
    </source>
</evidence>
<evidence type="ECO:0000256" key="1">
    <source>
        <dbReference type="ARBA" id="ARBA00022490"/>
    </source>
</evidence>
<keyword evidence="1 6" id="KW-0963">Cytoplasm</keyword>
<keyword evidence="4 6" id="KW-0808">Transferase</keyword>
<dbReference type="RefSeq" id="WP_057952103.1">
    <property type="nucleotide sequence ID" value="NZ_CP013118.1"/>
</dbReference>
<dbReference type="EMBL" id="CP013118">
    <property type="protein sequence ID" value="ALO14568.1"/>
    <property type="molecule type" value="Genomic_DNA"/>
</dbReference>
<organism evidence="7 8">
    <name type="scientific">Salinivirga cyanobacteriivorans</name>
    <dbReference type="NCBI Taxonomy" id="1307839"/>
    <lineage>
        <taxon>Bacteria</taxon>
        <taxon>Pseudomonadati</taxon>
        <taxon>Bacteroidota</taxon>
        <taxon>Bacteroidia</taxon>
        <taxon>Bacteroidales</taxon>
        <taxon>Salinivirgaceae</taxon>
        <taxon>Salinivirga</taxon>
    </lineage>
</organism>
<feature type="binding site" evidence="6">
    <location>
        <position position="76"/>
    </location>
    <ligand>
        <name>S-adenosyl-L-methionine</name>
        <dbReference type="ChEBI" id="CHEBI:59789"/>
    </ligand>
</feature>
<dbReference type="KEGG" id="blq:L21SP5_00900"/>
<proteinExistence type="inferred from homology"/>
<evidence type="ECO:0000313" key="8">
    <source>
        <dbReference type="Proteomes" id="UP000064893"/>
    </source>
</evidence>
<dbReference type="CDD" id="cd02440">
    <property type="entry name" value="AdoMet_MTases"/>
    <property type="match status" value="1"/>
</dbReference>
<accession>A0A0S2HX13</accession>
<evidence type="ECO:0000256" key="4">
    <source>
        <dbReference type="ARBA" id="ARBA00022679"/>
    </source>
</evidence>
<dbReference type="SUPFAM" id="SSF53335">
    <property type="entry name" value="S-adenosyl-L-methionine-dependent methyltransferases"/>
    <property type="match status" value="1"/>
</dbReference>
<keyword evidence="3 6" id="KW-0489">Methyltransferase</keyword>
<dbReference type="GO" id="GO:0070043">
    <property type="term" value="F:rRNA (guanine-N7-)-methyltransferase activity"/>
    <property type="evidence" value="ECO:0007669"/>
    <property type="project" value="UniProtKB-UniRule"/>
</dbReference>
<keyword evidence="5 6" id="KW-0949">S-adenosyl-L-methionine</keyword>
<dbReference type="InterPro" id="IPR029063">
    <property type="entry name" value="SAM-dependent_MTases_sf"/>
</dbReference>
<dbReference type="InterPro" id="IPR003682">
    <property type="entry name" value="rRNA_ssu_MeTfrase_G"/>
</dbReference>
<feature type="binding site" evidence="6">
    <location>
        <position position="71"/>
    </location>
    <ligand>
        <name>S-adenosyl-L-methionine</name>
        <dbReference type="ChEBI" id="CHEBI:59789"/>
    </ligand>
</feature>
<dbReference type="Gene3D" id="3.40.50.150">
    <property type="entry name" value="Vaccinia Virus protein VP39"/>
    <property type="match status" value="1"/>
</dbReference>
<comment type="function">
    <text evidence="6">Specifically methylates the N7 position of a guanine in 16S rRNA.</text>
</comment>
<dbReference type="OrthoDB" id="9808773at2"/>
<dbReference type="Proteomes" id="UP000064893">
    <property type="component" value="Chromosome"/>
</dbReference>
<protein>
    <recommendedName>
        <fullName evidence="6">Ribosomal RNA small subunit methyltransferase G</fullName>
        <ecNumber evidence="6">2.1.1.-</ecNumber>
    </recommendedName>
    <alternativeName>
        <fullName evidence="6">16S rRNA 7-methylguanosine methyltransferase</fullName>
        <shortName evidence="6">16S rRNA m7G methyltransferase</shortName>
    </alternativeName>
</protein>
<reference evidence="7 8" key="1">
    <citation type="submission" date="2015-11" db="EMBL/GenBank/DDBJ databases">
        <title>Description and complete genome sequence of a novel strain predominating in hypersaline microbial mats and representing a new family of the Bacteriodetes phylum.</title>
        <authorList>
            <person name="Spring S."/>
            <person name="Bunk B."/>
            <person name="Sproer C."/>
            <person name="Klenk H.-P."/>
        </authorList>
    </citation>
    <scope>NUCLEOTIDE SEQUENCE [LARGE SCALE GENOMIC DNA]</scope>
    <source>
        <strain evidence="7 8">L21-Spi-D4</strain>
    </source>
</reference>
<dbReference type="GO" id="GO:0005829">
    <property type="term" value="C:cytosol"/>
    <property type="evidence" value="ECO:0007669"/>
    <property type="project" value="TreeGrafter"/>
</dbReference>
<dbReference type="PANTHER" id="PTHR31760">
    <property type="entry name" value="S-ADENOSYL-L-METHIONINE-DEPENDENT METHYLTRANSFERASES SUPERFAMILY PROTEIN"/>
    <property type="match status" value="1"/>
</dbReference>
<comment type="caution">
    <text evidence="6">Lacks conserved residue(s) required for the propagation of feature annotation.</text>
</comment>
<keyword evidence="8" id="KW-1185">Reference proteome</keyword>
<dbReference type="EC" id="2.1.1.-" evidence="6"/>
<dbReference type="NCBIfam" id="TIGR00138">
    <property type="entry name" value="rsmG_gidB"/>
    <property type="match status" value="1"/>
</dbReference>
<evidence type="ECO:0000256" key="6">
    <source>
        <dbReference type="HAMAP-Rule" id="MF_00074"/>
    </source>
</evidence>
<dbReference type="Pfam" id="PF02527">
    <property type="entry name" value="GidB"/>
    <property type="match status" value="1"/>
</dbReference>
<dbReference type="HAMAP" id="MF_00074">
    <property type="entry name" value="16SrRNA_methyltr_G"/>
    <property type="match status" value="1"/>
</dbReference>
<evidence type="ECO:0000313" key="7">
    <source>
        <dbReference type="EMBL" id="ALO14568.1"/>
    </source>
</evidence>
<dbReference type="STRING" id="1307839.L21SP5_00900"/>
<dbReference type="PATRIC" id="fig|1307839.3.peg.952"/>
<evidence type="ECO:0000256" key="5">
    <source>
        <dbReference type="ARBA" id="ARBA00022691"/>
    </source>
</evidence>
<feature type="binding site" evidence="6">
    <location>
        <position position="135"/>
    </location>
    <ligand>
        <name>S-adenosyl-L-methionine</name>
        <dbReference type="ChEBI" id="CHEBI:59789"/>
    </ligand>
</feature>
<dbReference type="AlphaFoldDB" id="A0A0S2HX13"/>
<name>A0A0S2HX13_9BACT</name>
<gene>
    <name evidence="6 7" type="primary">rsmG</name>
    <name evidence="7" type="ORF">L21SP5_00900</name>
</gene>
<feature type="binding site" evidence="6">
    <location>
        <begin position="122"/>
        <end position="123"/>
    </location>
    <ligand>
        <name>S-adenosyl-L-methionine</name>
        <dbReference type="ChEBI" id="CHEBI:59789"/>
    </ligand>
</feature>
<dbReference type="PIRSF" id="PIRSF003078">
    <property type="entry name" value="GidB"/>
    <property type="match status" value="1"/>
</dbReference>
<evidence type="ECO:0000256" key="3">
    <source>
        <dbReference type="ARBA" id="ARBA00022603"/>
    </source>
</evidence>
<keyword evidence="2 6" id="KW-0698">rRNA processing</keyword>
<comment type="subcellular location">
    <subcellularLocation>
        <location evidence="6">Cytoplasm</location>
    </subcellularLocation>
</comment>